<dbReference type="EMBL" id="QPIZ01000066">
    <property type="protein sequence ID" value="RCW20136.1"/>
    <property type="molecule type" value="Genomic_DNA"/>
</dbReference>
<dbReference type="AlphaFoldDB" id="A0A368UKI6"/>
<comment type="caution">
    <text evidence="1">The sequence shown here is derived from an EMBL/GenBank/DDBJ whole genome shotgun (WGS) entry which is preliminary data.</text>
</comment>
<evidence type="ECO:0000313" key="2">
    <source>
        <dbReference type="Proteomes" id="UP000252733"/>
    </source>
</evidence>
<evidence type="ECO:0000313" key="1">
    <source>
        <dbReference type="EMBL" id="RCW20136.1"/>
    </source>
</evidence>
<organism evidence="1 2">
    <name type="scientific">Marinilabilia salmonicolor</name>
    <dbReference type="NCBI Taxonomy" id="989"/>
    <lineage>
        <taxon>Bacteria</taxon>
        <taxon>Pseudomonadati</taxon>
        <taxon>Bacteroidota</taxon>
        <taxon>Bacteroidia</taxon>
        <taxon>Marinilabiliales</taxon>
        <taxon>Marinilabiliaceae</taxon>
        <taxon>Marinilabilia</taxon>
    </lineage>
</organism>
<accession>A0A368UKI6</accession>
<proteinExistence type="predicted"/>
<reference evidence="1 2" key="1">
    <citation type="submission" date="2018-07" db="EMBL/GenBank/DDBJ databases">
        <title>Freshwater and sediment microbial communities from various areas in North America, analyzing microbe dynamics in response to fracking.</title>
        <authorList>
            <person name="Lamendella R."/>
        </authorList>
    </citation>
    <scope>NUCLEOTIDE SEQUENCE [LARGE SCALE GENOMIC DNA]</scope>
    <source>
        <strain evidence="1 2">160A</strain>
    </source>
</reference>
<dbReference type="Proteomes" id="UP000252733">
    <property type="component" value="Unassembled WGS sequence"/>
</dbReference>
<sequence length="194" mass="22874">MELLLRQIPNDYSYKKGFLDKNIEDLEILFLGSSHTYYGINPKLIEIPSFNASHISQTIDLDFEILKKYKDGFENLDFIVIPIDYFTLFSRMSTGKEAWRIKNYNIYYNFCMTSNINYYFELSSINLENNKTRIISYYLKNESSITCNKFGYGNIEREQVDLVETGKTAAKRHTKEIKSYLDKNLNIVNKIIKL</sequence>
<protein>
    <submittedName>
        <fullName evidence="1">Uncharacterized protein</fullName>
    </submittedName>
</protein>
<keyword evidence="2" id="KW-1185">Reference proteome</keyword>
<name>A0A368UKI6_9BACT</name>
<gene>
    <name evidence="1" type="ORF">DFO77_1661</name>
</gene>